<dbReference type="SMART" id="SM00355">
    <property type="entry name" value="ZnF_C2H2"/>
    <property type="match status" value="3"/>
</dbReference>
<keyword evidence="7 12" id="KW-0863">Zinc-finger</keyword>
<evidence type="ECO:0000256" key="9">
    <source>
        <dbReference type="ARBA" id="ARBA00023242"/>
    </source>
</evidence>
<comment type="caution">
    <text evidence="15">The sequence shown here is derived from an EMBL/GenBank/DDBJ whole genome shotgun (WGS) entry which is preliminary data.</text>
</comment>
<feature type="compositionally biased region" description="Low complexity" evidence="13">
    <location>
        <begin position="603"/>
        <end position="622"/>
    </location>
</feature>
<sequence length="797" mass="86591">MCHGSSRFTQKVGASGHSDSDCDQSDAGEGHEANRERRVGTAPRMPSLGISWHRMRRCVPVGWTAKGYLWGTLTVEPLPPESLDQRRESFPPELASIIIPSFHIPATRIPQNPLSKFRDKSALQPPARRCESASASANSLLLKLSLLLRQSASWPLPEDRGSLVDFSAAPPPSKPPIMSAQVPDQASALSPSHEHKSASPTDASSTTSPNGSTSTGNNASSASSNAQVSPSLGDAVDAPRQLVCRWNQCGLKFTNAETLYEHICERHVGRKSTNNLSLTCQWNSCRTTTVKRDHITSHIRVHVPLKPHKCEFCGKSFKRPQDLKKHVKTHADDSVLSRPSQDNQPGMNYRPQAPKPPSYYDHNGQMRSPVTGFPQPHAGGYYAPQPSTNYGLYFNQQHVNTAPRSEHIGYAASYDRKRTHTHEMVDDFFGNVKRRQVDPTSYAQIGRSLLPLHNALSIPSGPMAAAESYFPQPAGHAVGHSVVHAAPAPAPTQNPLAQQYYLPMPNARSQKDLIQLDQMLGQMQNTVYETAPQMTTGMHPHEGQFAGYRSTPSPTTLHRGPDAMHIGADGYHQPVSAASMASPLTAISSTGTPAVTPPSSAMSYTSGHSPSPSASSGFSPQSRHSSTASSIMYPSLPTSLPAVSQGFGHSTTATLGPSFDAGERRRYSGGMLQRARGAPPRSVEEPTGAVTPKASESTQSIGSPSSESSDVSDGTREREEQYERWVDNMRVIEALREYVQGRLKRGDYEEEYPSVSKIRKDVDAMDLEGKSRSPLANERPMSKESNPLYPVLPVPGT</sequence>
<dbReference type="PROSITE" id="PS00028">
    <property type="entry name" value="ZINC_FINGER_C2H2_1"/>
    <property type="match status" value="2"/>
</dbReference>
<protein>
    <recommendedName>
        <fullName evidence="11">pH-response transcription factor pacC/RIM101</fullName>
    </recommendedName>
</protein>
<keyword evidence="6" id="KW-0677">Repeat</keyword>
<feature type="compositionally biased region" description="Low complexity" evidence="13">
    <location>
        <begin position="198"/>
        <end position="231"/>
    </location>
</feature>
<dbReference type="AlphaFoldDB" id="A0AAE1I6G2"/>
<dbReference type="RefSeq" id="XP_062751193.1">
    <property type="nucleotide sequence ID" value="XM_062904854.1"/>
</dbReference>
<comment type="subcellular location">
    <subcellularLocation>
        <location evidence="2">Cytoplasm</location>
    </subcellularLocation>
    <subcellularLocation>
        <location evidence="1">Nucleus</location>
    </subcellularLocation>
</comment>
<feature type="region of interest" description="Disordered" evidence="13">
    <location>
        <begin position="671"/>
        <end position="721"/>
    </location>
</feature>
<evidence type="ECO:0000256" key="5">
    <source>
        <dbReference type="ARBA" id="ARBA00022723"/>
    </source>
</evidence>
<dbReference type="Proteomes" id="UP001273209">
    <property type="component" value="Unassembled WGS sequence"/>
</dbReference>
<dbReference type="InterPro" id="IPR050806">
    <property type="entry name" value="pacC/RIM101"/>
</dbReference>
<keyword evidence="16" id="KW-1185">Reference proteome</keyword>
<dbReference type="InterPro" id="IPR013087">
    <property type="entry name" value="Znf_C2H2_type"/>
</dbReference>
<feature type="domain" description="C2H2-type" evidence="14">
    <location>
        <begin position="278"/>
        <end position="307"/>
    </location>
</feature>
<evidence type="ECO:0000259" key="14">
    <source>
        <dbReference type="PROSITE" id="PS50157"/>
    </source>
</evidence>
<evidence type="ECO:0000256" key="7">
    <source>
        <dbReference type="ARBA" id="ARBA00022771"/>
    </source>
</evidence>
<reference evidence="15" key="1">
    <citation type="submission" date="2023-11" db="EMBL/GenBank/DDBJ databases">
        <title>The genome sequences of three competitors of mushroom-forming fungi.</title>
        <authorList>
            <person name="Beijen E."/>
            <person name="Ohm R.A."/>
        </authorList>
    </citation>
    <scope>NUCLEOTIDE SEQUENCE</scope>
    <source>
        <strain evidence="15">CBS 100526</strain>
    </source>
</reference>
<evidence type="ECO:0000256" key="2">
    <source>
        <dbReference type="ARBA" id="ARBA00004496"/>
    </source>
</evidence>
<name>A0AAE1I6G2_9HYPO</name>
<evidence type="ECO:0000256" key="1">
    <source>
        <dbReference type="ARBA" id="ARBA00004123"/>
    </source>
</evidence>
<dbReference type="GeneID" id="87924759"/>
<dbReference type="FunFam" id="3.30.160.60:FF:001875">
    <property type="entry name" value="pH-response transcription factor pacC/RIM101"/>
    <property type="match status" value="1"/>
</dbReference>
<dbReference type="FunFam" id="3.30.160.60:FF:000458">
    <property type="entry name" value="pH-response transcription factor pacC/RIM101"/>
    <property type="match status" value="1"/>
</dbReference>
<feature type="domain" description="C2H2-type" evidence="14">
    <location>
        <begin position="242"/>
        <end position="272"/>
    </location>
</feature>
<dbReference type="InterPro" id="IPR036236">
    <property type="entry name" value="Znf_C2H2_sf"/>
</dbReference>
<dbReference type="EMBL" id="JAWRVG010000060">
    <property type="protein sequence ID" value="KAK4062610.1"/>
    <property type="molecule type" value="Genomic_DNA"/>
</dbReference>
<dbReference type="GO" id="GO:0005737">
    <property type="term" value="C:cytoplasm"/>
    <property type="evidence" value="ECO:0007669"/>
    <property type="project" value="UniProtKB-SubCell"/>
</dbReference>
<evidence type="ECO:0000313" key="16">
    <source>
        <dbReference type="Proteomes" id="UP001273209"/>
    </source>
</evidence>
<keyword evidence="9" id="KW-0539">Nucleus</keyword>
<feature type="compositionally biased region" description="Polar residues" evidence="13">
    <location>
        <begin position="589"/>
        <end position="602"/>
    </location>
</feature>
<keyword evidence="5" id="KW-0479">Metal-binding</keyword>
<evidence type="ECO:0000256" key="13">
    <source>
        <dbReference type="SAM" id="MobiDB-lite"/>
    </source>
</evidence>
<feature type="compositionally biased region" description="Basic and acidic residues" evidence="13">
    <location>
        <begin position="323"/>
        <end position="335"/>
    </location>
</feature>
<feature type="compositionally biased region" description="Polar residues" evidence="13">
    <location>
        <begin position="337"/>
        <end position="346"/>
    </location>
</feature>
<evidence type="ECO:0000256" key="6">
    <source>
        <dbReference type="ARBA" id="ARBA00022737"/>
    </source>
</evidence>
<feature type="region of interest" description="Disordered" evidence="13">
    <location>
        <begin position="323"/>
        <end position="381"/>
    </location>
</feature>
<feature type="region of interest" description="Disordered" evidence="13">
    <location>
        <begin position="765"/>
        <end position="797"/>
    </location>
</feature>
<feature type="compositionally biased region" description="Polar residues" evidence="13">
    <location>
        <begin position="623"/>
        <end position="632"/>
    </location>
</feature>
<evidence type="ECO:0000256" key="4">
    <source>
        <dbReference type="ARBA" id="ARBA00022491"/>
    </source>
</evidence>
<dbReference type="PANTHER" id="PTHR47257">
    <property type="entry name" value="PH-RESPONSE TRANSCRIPTION FACTOR PACC/RIM101"/>
    <property type="match status" value="1"/>
</dbReference>
<dbReference type="GO" id="GO:0045944">
    <property type="term" value="P:positive regulation of transcription by RNA polymerase II"/>
    <property type="evidence" value="ECO:0007669"/>
    <property type="project" value="TreeGrafter"/>
</dbReference>
<accession>A0AAE1I6G2</accession>
<comment type="similarity">
    <text evidence="10">Belongs to the pacC/RIM101 family.</text>
</comment>
<evidence type="ECO:0000313" key="15">
    <source>
        <dbReference type="EMBL" id="KAK4062610.1"/>
    </source>
</evidence>
<feature type="region of interest" description="Disordered" evidence="13">
    <location>
        <begin position="589"/>
        <end position="632"/>
    </location>
</feature>
<dbReference type="PROSITE" id="PS50157">
    <property type="entry name" value="ZINC_FINGER_C2H2_2"/>
    <property type="match status" value="3"/>
</dbReference>
<dbReference type="GO" id="GO:0005634">
    <property type="term" value="C:nucleus"/>
    <property type="evidence" value="ECO:0007669"/>
    <property type="project" value="UniProtKB-SubCell"/>
</dbReference>
<feature type="domain" description="C2H2-type" evidence="14">
    <location>
        <begin position="308"/>
        <end position="335"/>
    </location>
</feature>
<feature type="compositionally biased region" description="Basic and acidic residues" evidence="13">
    <location>
        <begin position="28"/>
        <end position="39"/>
    </location>
</feature>
<evidence type="ECO:0000256" key="3">
    <source>
        <dbReference type="ARBA" id="ARBA00022490"/>
    </source>
</evidence>
<dbReference type="PANTHER" id="PTHR47257:SF1">
    <property type="entry name" value="PH-RESPONSE TRANSCRIPTION FACTOR PACC_RIM101"/>
    <property type="match status" value="1"/>
</dbReference>
<feature type="region of interest" description="Disordered" evidence="13">
    <location>
        <begin position="165"/>
        <end position="233"/>
    </location>
</feature>
<dbReference type="GO" id="GO:0008270">
    <property type="term" value="F:zinc ion binding"/>
    <property type="evidence" value="ECO:0007669"/>
    <property type="project" value="UniProtKB-KW"/>
</dbReference>
<dbReference type="Pfam" id="PF00096">
    <property type="entry name" value="zf-C2H2"/>
    <property type="match status" value="1"/>
</dbReference>
<dbReference type="Gene3D" id="3.30.160.60">
    <property type="entry name" value="Classic Zinc Finger"/>
    <property type="match status" value="2"/>
</dbReference>
<keyword evidence="4" id="KW-0678">Repressor</keyword>
<dbReference type="SUPFAM" id="SSF57667">
    <property type="entry name" value="beta-beta-alpha zinc fingers"/>
    <property type="match status" value="2"/>
</dbReference>
<keyword evidence="3" id="KW-0963">Cytoplasm</keyword>
<feature type="region of interest" description="Disordered" evidence="13">
    <location>
        <begin position="1"/>
        <end position="46"/>
    </location>
</feature>
<feature type="compositionally biased region" description="Low complexity" evidence="13">
    <location>
        <begin position="695"/>
        <end position="712"/>
    </location>
</feature>
<evidence type="ECO:0000256" key="12">
    <source>
        <dbReference type="PROSITE-ProRule" id="PRU00042"/>
    </source>
</evidence>
<evidence type="ECO:0000256" key="11">
    <source>
        <dbReference type="ARBA" id="ARBA00039490"/>
    </source>
</evidence>
<evidence type="ECO:0000256" key="8">
    <source>
        <dbReference type="ARBA" id="ARBA00022833"/>
    </source>
</evidence>
<gene>
    <name evidence="15" type="ORF">Triagg1_9851</name>
</gene>
<organism evidence="15 16">
    <name type="scientific">Trichoderma aggressivum f. europaeum</name>
    <dbReference type="NCBI Taxonomy" id="173218"/>
    <lineage>
        <taxon>Eukaryota</taxon>
        <taxon>Fungi</taxon>
        <taxon>Dikarya</taxon>
        <taxon>Ascomycota</taxon>
        <taxon>Pezizomycotina</taxon>
        <taxon>Sordariomycetes</taxon>
        <taxon>Hypocreomycetidae</taxon>
        <taxon>Hypocreales</taxon>
        <taxon>Hypocreaceae</taxon>
        <taxon>Trichoderma</taxon>
    </lineage>
</organism>
<proteinExistence type="inferred from homology"/>
<evidence type="ECO:0000256" key="10">
    <source>
        <dbReference type="ARBA" id="ARBA00038089"/>
    </source>
</evidence>
<keyword evidence="8" id="KW-0862">Zinc</keyword>